<dbReference type="EC" id="6.3.3.2" evidence="5"/>
<dbReference type="Gene3D" id="3.40.50.10420">
    <property type="entry name" value="NagB/RpiA/CoA transferase-like"/>
    <property type="match status" value="1"/>
</dbReference>
<evidence type="ECO:0000313" key="6">
    <source>
        <dbReference type="EMBL" id="RBP41395.1"/>
    </source>
</evidence>
<dbReference type="RefSeq" id="WP_113960026.1">
    <property type="nucleotide sequence ID" value="NZ_QNRR01000007.1"/>
</dbReference>
<keyword evidence="5" id="KW-0460">Magnesium</keyword>
<protein>
    <recommendedName>
        <fullName evidence="5">5-formyltetrahydrofolate cyclo-ligase</fullName>
        <ecNumber evidence="5">6.3.3.2</ecNumber>
    </recommendedName>
</protein>
<evidence type="ECO:0000256" key="3">
    <source>
        <dbReference type="ARBA" id="ARBA00022840"/>
    </source>
</evidence>
<dbReference type="InterPro" id="IPR002698">
    <property type="entry name" value="FTHF_cligase"/>
</dbReference>
<accession>A0A366HHT5</accession>
<dbReference type="InterPro" id="IPR024185">
    <property type="entry name" value="FTHF_cligase-like_sf"/>
</dbReference>
<proteinExistence type="inferred from homology"/>
<dbReference type="PANTHER" id="PTHR23407:SF1">
    <property type="entry name" value="5-FORMYLTETRAHYDROFOLATE CYCLO-LIGASE"/>
    <property type="match status" value="1"/>
</dbReference>
<comment type="caution">
    <text evidence="6">The sequence shown here is derived from an EMBL/GenBank/DDBJ whole genome shotgun (WGS) entry which is preliminary data.</text>
</comment>
<comment type="similarity">
    <text evidence="1 5">Belongs to the 5-formyltetrahydrofolate cyclo-ligase family.</text>
</comment>
<organism evidence="6 7">
    <name type="scientific">Roseimicrobium gellanilyticum</name>
    <dbReference type="NCBI Taxonomy" id="748857"/>
    <lineage>
        <taxon>Bacteria</taxon>
        <taxon>Pseudomonadati</taxon>
        <taxon>Verrucomicrobiota</taxon>
        <taxon>Verrucomicrobiia</taxon>
        <taxon>Verrucomicrobiales</taxon>
        <taxon>Verrucomicrobiaceae</taxon>
        <taxon>Roseimicrobium</taxon>
    </lineage>
</organism>
<feature type="binding site" evidence="4">
    <location>
        <begin position="12"/>
        <end position="16"/>
    </location>
    <ligand>
        <name>ATP</name>
        <dbReference type="ChEBI" id="CHEBI:30616"/>
    </ligand>
</feature>
<keyword evidence="6" id="KW-0436">Ligase</keyword>
<evidence type="ECO:0000256" key="5">
    <source>
        <dbReference type="RuleBase" id="RU361279"/>
    </source>
</evidence>
<dbReference type="EMBL" id="QNRR01000007">
    <property type="protein sequence ID" value="RBP41395.1"/>
    <property type="molecule type" value="Genomic_DNA"/>
</dbReference>
<gene>
    <name evidence="6" type="ORF">DES53_107227</name>
</gene>
<evidence type="ECO:0000256" key="1">
    <source>
        <dbReference type="ARBA" id="ARBA00010638"/>
    </source>
</evidence>
<keyword evidence="2 4" id="KW-0547">Nucleotide-binding</keyword>
<keyword evidence="5" id="KW-0479">Metal-binding</keyword>
<dbReference type="PIRSF" id="PIRSF006806">
    <property type="entry name" value="FTHF_cligase"/>
    <property type="match status" value="1"/>
</dbReference>
<dbReference type="GO" id="GO:0030272">
    <property type="term" value="F:5-formyltetrahydrofolate cyclo-ligase activity"/>
    <property type="evidence" value="ECO:0007669"/>
    <property type="project" value="UniProtKB-EC"/>
</dbReference>
<name>A0A366HHT5_9BACT</name>
<dbReference type="AlphaFoldDB" id="A0A366HHT5"/>
<dbReference type="InterPro" id="IPR037171">
    <property type="entry name" value="NagB/RpiA_transferase-like"/>
</dbReference>
<dbReference type="Proteomes" id="UP000253426">
    <property type="component" value="Unassembled WGS sequence"/>
</dbReference>
<dbReference type="GO" id="GO:0005524">
    <property type="term" value="F:ATP binding"/>
    <property type="evidence" value="ECO:0007669"/>
    <property type="project" value="UniProtKB-KW"/>
</dbReference>
<dbReference type="PANTHER" id="PTHR23407">
    <property type="entry name" value="ATPASE INHIBITOR/5-FORMYLTETRAHYDROFOLATE CYCLO-LIGASE"/>
    <property type="match status" value="1"/>
</dbReference>
<reference evidence="6 7" key="1">
    <citation type="submission" date="2018-06" db="EMBL/GenBank/DDBJ databases">
        <title>Genomic Encyclopedia of Type Strains, Phase IV (KMG-IV): sequencing the most valuable type-strain genomes for metagenomic binning, comparative biology and taxonomic classification.</title>
        <authorList>
            <person name="Goeker M."/>
        </authorList>
    </citation>
    <scope>NUCLEOTIDE SEQUENCE [LARGE SCALE GENOMIC DNA]</scope>
    <source>
        <strain evidence="6 7">DSM 25532</strain>
    </source>
</reference>
<comment type="catalytic activity">
    <reaction evidence="5">
        <text>(6S)-5-formyl-5,6,7,8-tetrahydrofolate + ATP = (6R)-5,10-methenyltetrahydrofolate + ADP + phosphate</text>
        <dbReference type="Rhea" id="RHEA:10488"/>
        <dbReference type="ChEBI" id="CHEBI:30616"/>
        <dbReference type="ChEBI" id="CHEBI:43474"/>
        <dbReference type="ChEBI" id="CHEBI:57455"/>
        <dbReference type="ChEBI" id="CHEBI:57457"/>
        <dbReference type="ChEBI" id="CHEBI:456216"/>
        <dbReference type="EC" id="6.3.3.2"/>
    </reaction>
</comment>
<dbReference type="Pfam" id="PF01812">
    <property type="entry name" value="5-FTHF_cyc-lig"/>
    <property type="match status" value="1"/>
</dbReference>
<evidence type="ECO:0000256" key="2">
    <source>
        <dbReference type="ARBA" id="ARBA00022741"/>
    </source>
</evidence>
<dbReference type="OrthoDB" id="9801938at2"/>
<comment type="cofactor">
    <cofactor evidence="5">
        <name>Mg(2+)</name>
        <dbReference type="ChEBI" id="CHEBI:18420"/>
    </cofactor>
</comment>
<dbReference type="GO" id="GO:0009396">
    <property type="term" value="P:folic acid-containing compound biosynthetic process"/>
    <property type="evidence" value="ECO:0007669"/>
    <property type="project" value="TreeGrafter"/>
</dbReference>
<keyword evidence="7" id="KW-1185">Reference proteome</keyword>
<keyword evidence="3 4" id="KW-0067">ATP-binding</keyword>
<feature type="binding site" evidence="4">
    <location>
        <begin position="142"/>
        <end position="150"/>
    </location>
    <ligand>
        <name>ATP</name>
        <dbReference type="ChEBI" id="CHEBI:30616"/>
    </ligand>
</feature>
<dbReference type="NCBIfam" id="TIGR02727">
    <property type="entry name" value="MTHFS_bact"/>
    <property type="match status" value="1"/>
</dbReference>
<dbReference type="SUPFAM" id="SSF100950">
    <property type="entry name" value="NagB/RpiA/CoA transferase-like"/>
    <property type="match status" value="1"/>
</dbReference>
<feature type="binding site" evidence="4">
    <location>
        <position position="64"/>
    </location>
    <ligand>
        <name>substrate</name>
    </ligand>
</feature>
<sequence length="201" mass="22691">MTTSETQQPETKSEMRKLIRERMRACSLEDRAAWSESVLSHLRQKPEWVRPGGVVTLFGGMVSEPNLLPLLPWLQEMGMRTAFFAIEGDIMTPYLIQDEQDLVPGVLGVLEPWRNAKKRLKFEEVSVALVPGVAFSSADGTRLGRGKGHYDRALERMQDICVRIGVCFHMQILPTVPAEGHDRRVQSIVTENGWMSLTGRD</sequence>
<evidence type="ECO:0000256" key="4">
    <source>
        <dbReference type="PIRSR" id="PIRSR006806-1"/>
    </source>
</evidence>
<dbReference type="GO" id="GO:0035999">
    <property type="term" value="P:tetrahydrofolate interconversion"/>
    <property type="evidence" value="ECO:0007669"/>
    <property type="project" value="TreeGrafter"/>
</dbReference>
<evidence type="ECO:0000313" key="7">
    <source>
        <dbReference type="Proteomes" id="UP000253426"/>
    </source>
</evidence>
<dbReference type="GO" id="GO:0046872">
    <property type="term" value="F:metal ion binding"/>
    <property type="evidence" value="ECO:0007669"/>
    <property type="project" value="UniProtKB-KW"/>
</dbReference>